<dbReference type="AlphaFoldDB" id="A0A147GW43"/>
<dbReference type="GO" id="GO:0016887">
    <property type="term" value="F:ATP hydrolysis activity"/>
    <property type="evidence" value="ECO:0007669"/>
    <property type="project" value="InterPro"/>
</dbReference>
<dbReference type="InterPro" id="IPR049945">
    <property type="entry name" value="AAA_22"/>
</dbReference>
<dbReference type="PANTHER" id="PTHR35894:SF5">
    <property type="entry name" value="MU-LIKE PROPHAGE FLUMU DNA TRANSPOSITION PROTEIN B"/>
    <property type="match status" value="1"/>
</dbReference>
<evidence type="ECO:0000313" key="3">
    <source>
        <dbReference type="Proteomes" id="UP000072741"/>
    </source>
</evidence>
<protein>
    <recommendedName>
        <fullName evidence="1">ORC1/DEAH AAA+ ATPase domain-containing protein</fullName>
    </recommendedName>
</protein>
<feature type="domain" description="ORC1/DEAH AAA+ ATPase" evidence="1">
    <location>
        <begin position="51"/>
        <end position="169"/>
    </location>
</feature>
<dbReference type="InterPro" id="IPR027417">
    <property type="entry name" value="P-loop_NTPase"/>
</dbReference>
<dbReference type="EMBL" id="LDSL01000064">
    <property type="protein sequence ID" value="KTT21886.1"/>
    <property type="molecule type" value="Genomic_DNA"/>
</dbReference>
<name>A0A147GW43_9BURK</name>
<reference evidence="2 3" key="1">
    <citation type="journal article" date="2016" name="Front. Microbiol.">
        <title>Genomic Resource of Rice Seed Associated Bacteria.</title>
        <authorList>
            <person name="Midha S."/>
            <person name="Bansal K."/>
            <person name="Sharma S."/>
            <person name="Kumar N."/>
            <person name="Patil P.P."/>
            <person name="Chaudhry V."/>
            <person name="Patil P.B."/>
        </authorList>
    </citation>
    <scope>NUCLEOTIDE SEQUENCE [LARGE SCALE GENOMIC DNA]</scope>
    <source>
        <strain evidence="2 3">NS331</strain>
    </source>
</reference>
<proteinExistence type="predicted"/>
<gene>
    <name evidence="2" type="ORF">NS331_11015</name>
</gene>
<keyword evidence="3" id="KW-1185">Reference proteome</keyword>
<dbReference type="OrthoDB" id="9797061at2"/>
<sequence>MKAATFTERACKRGDATDKEIVIMKPGFVKTANYKALQQRFKQVEGRGAREAGLLVVYGPYGIGKSELTNRWTVDIGGVFLRAKSTWRTKSMLAELASALGLDPRGSVHQIQSACIAHLGVHQTPIVIDEADHLFKGAGSKLTIDLMEALRDITDVTGIVCVLVGMKQLGLKVDAHGWIGSRVGGDVELKPLDIADVRSTVQAKCEVAVDDGVIEEIHRQSKGMIRGVLNAIPLIEAWAQANSLSKVEASQIANKRLVSEFKPAPLGRAGA</sequence>
<evidence type="ECO:0000259" key="1">
    <source>
        <dbReference type="Pfam" id="PF13401"/>
    </source>
</evidence>
<dbReference type="Pfam" id="PF13401">
    <property type="entry name" value="AAA_22"/>
    <property type="match status" value="1"/>
</dbReference>
<evidence type="ECO:0000313" key="2">
    <source>
        <dbReference type="EMBL" id="KTT21886.1"/>
    </source>
</evidence>
<dbReference type="RefSeq" id="WP_058642031.1">
    <property type="nucleotide sequence ID" value="NZ_LDSL01000064.1"/>
</dbReference>
<dbReference type="SUPFAM" id="SSF52540">
    <property type="entry name" value="P-loop containing nucleoside triphosphate hydrolases"/>
    <property type="match status" value="1"/>
</dbReference>
<dbReference type="InterPro" id="IPR052026">
    <property type="entry name" value="ExeA_AAA_ATPase_DNA-bind"/>
</dbReference>
<dbReference type="Gene3D" id="3.40.50.300">
    <property type="entry name" value="P-loop containing nucleotide triphosphate hydrolases"/>
    <property type="match status" value="1"/>
</dbReference>
<organism evidence="2 3">
    <name type="scientific">Pseudacidovorax intermedius</name>
    <dbReference type="NCBI Taxonomy" id="433924"/>
    <lineage>
        <taxon>Bacteria</taxon>
        <taxon>Pseudomonadati</taxon>
        <taxon>Pseudomonadota</taxon>
        <taxon>Betaproteobacteria</taxon>
        <taxon>Burkholderiales</taxon>
        <taxon>Comamonadaceae</taxon>
        <taxon>Pseudacidovorax</taxon>
    </lineage>
</organism>
<accession>A0A147GW43</accession>
<comment type="caution">
    <text evidence="2">The sequence shown here is derived from an EMBL/GenBank/DDBJ whole genome shotgun (WGS) entry which is preliminary data.</text>
</comment>
<dbReference type="Proteomes" id="UP000072741">
    <property type="component" value="Unassembled WGS sequence"/>
</dbReference>
<dbReference type="PANTHER" id="PTHR35894">
    <property type="entry name" value="GENERAL SECRETION PATHWAY PROTEIN A-RELATED"/>
    <property type="match status" value="1"/>
</dbReference>